<evidence type="ECO:0000256" key="3">
    <source>
        <dbReference type="ARBA" id="ARBA00022452"/>
    </source>
</evidence>
<evidence type="ECO:0000256" key="1">
    <source>
        <dbReference type="ARBA" id="ARBA00004571"/>
    </source>
</evidence>
<evidence type="ECO:0000313" key="13">
    <source>
        <dbReference type="EMBL" id="HIY67977.1"/>
    </source>
</evidence>
<feature type="region of interest" description="Disordered" evidence="10">
    <location>
        <begin position="1"/>
        <end position="27"/>
    </location>
</feature>
<evidence type="ECO:0000256" key="6">
    <source>
        <dbReference type="ARBA" id="ARBA00023136"/>
    </source>
</evidence>
<dbReference type="InterPro" id="IPR039426">
    <property type="entry name" value="TonB-dep_rcpt-like"/>
</dbReference>
<dbReference type="Gene3D" id="2.60.40.1120">
    <property type="entry name" value="Carboxypeptidase-like, regulatory domain"/>
    <property type="match status" value="1"/>
</dbReference>
<evidence type="ECO:0000256" key="10">
    <source>
        <dbReference type="SAM" id="MobiDB-lite"/>
    </source>
</evidence>
<comment type="subcellular location">
    <subcellularLocation>
        <location evidence="1 8">Cell outer membrane</location>
        <topology evidence="1 8">Multi-pass membrane protein</topology>
    </subcellularLocation>
</comment>
<accession>A0A9D1YZA9</accession>
<keyword evidence="2 8" id="KW-0813">Transport</keyword>
<keyword evidence="7 8" id="KW-0998">Cell outer membrane</keyword>
<evidence type="ECO:0000256" key="5">
    <source>
        <dbReference type="ARBA" id="ARBA00023077"/>
    </source>
</evidence>
<protein>
    <submittedName>
        <fullName evidence="13">SusC/RagA family TonB-linked outer membrane protein</fullName>
    </submittedName>
</protein>
<keyword evidence="3 8" id="KW-1134">Transmembrane beta strand</keyword>
<gene>
    <name evidence="13" type="ORF">H9828_01010</name>
</gene>
<evidence type="ECO:0000313" key="14">
    <source>
        <dbReference type="Proteomes" id="UP000886844"/>
    </source>
</evidence>
<dbReference type="Proteomes" id="UP000886844">
    <property type="component" value="Unassembled WGS sequence"/>
</dbReference>
<dbReference type="InterPro" id="IPR037066">
    <property type="entry name" value="Plug_dom_sf"/>
</dbReference>
<dbReference type="EMBL" id="DXDA01000007">
    <property type="protein sequence ID" value="HIY67977.1"/>
    <property type="molecule type" value="Genomic_DNA"/>
</dbReference>
<dbReference type="SUPFAM" id="SSF56935">
    <property type="entry name" value="Porins"/>
    <property type="match status" value="1"/>
</dbReference>
<evidence type="ECO:0000256" key="2">
    <source>
        <dbReference type="ARBA" id="ARBA00022448"/>
    </source>
</evidence>
<dbReference type="InterPro" id="IPR000531">
    <property type="entry name" value="Beta-barrel_TonB"/>
</dbReference>
<dbReference type="Pfam" id="PF00593">
    <property type="entry name" value="TonB_dep_Rec_b-barrel"/>
    <property type="match status" value="1"/>
</dbReference>
<evidence type="ECO:0000256" key="8">
    <source>
        <dbReference type="PROSITE-ProRule" id="PRU01360"/>
    </source>
</evidence>
<dbReference type="Pfam" id="PF13715">
    <property type="entry name" value="CarbopepD_reg_2"/>
    <property type="match status" value="1"/>
</dbReference>
<dbReference type="InterPro" id="IPR012910">
    <property type="entry name" value="Plug_dom"/>
</dbReference>
<keyword evidence="4 8" id="KW-0812">Transmembrane</keyword>
<dbReference type="InterPro" id="IPR023996">
    <property type="entry name" value="TonB-dep_OMP_SusC/RagA"/>
</dbReference>
<organism evidence="13 14">
    <name type="scientific">Candidatus Alistipes intestinigallinarum</name>
    <dbReference type="NCBI Taxonomy" id="2838440"/>
    <lineage>
        <taxon>Bacteria</taxon>
        <taxon>Pseudomonadati</taxon>
        <taxon>Bacteroidota</taxon>
        <taxon>Bacteroidia</taxon>
        <taxon>Bacteroidales</taxon>
        <taxon>Rikenellaceae</taxon>
        <taxon>Alistipes</taxon>
    </lineage>
</organism>
<dbReference type="NCBIfam" id="TIGR04057">
    <property type="entry name" value="SusC_RagA_signa"/>
    <property type="match status" value="1"/>
</dbReference>
<feature type="domain" description="TonB-dependent receptor plug" evidence="12">
    <location>
        <begin position="127"/>
        <end position="246"/>
    </location>
</feature>
<evidence type="ECO:0000256" key="9">
    <source>
        <dbReference type="RuleBase" id="RU003357"/>
    </source>
</evidence>
<dbReference type="InterPro" id="IPR008969">
    <property type="entry name" value="CarboxyPept-like_regulatory"/>
</dbReference>
<reference evidence="13" key="1">
    <citation type="journal article" date="2021" name="PeerJ">
        <title>Extensive microbial diversity within the chicken gut microbiome revealed by metagenomics and culture.</title>
        <authorList>
            <person name="Gilroy R."/>
            <person name="Ravi A."/>
            <person name="Getino M."/>
            <person name="Pursley I."/>
            <person name="Horton D.L."/>
            <person name="Alikhan N.F."/>
            <person name="Baker D."/>
            <person name="Gharbi K."/>
            <person name="Hall N."/>
            <person name="Watson M."/>
            <person name="Adriaenssens E.M."/>
            <person name="Foster-Nyarko E."/>
            <person name="Jarju S."/>
            <person name="Secka A."/>
            <person name="Antonio M."/>
            <person name="Oren A."/>
            <person name="Chaudhuri R.R."/>
            <person name="La Ragione R."/>
            <person name="Hildebrand F."/>
            <person name="Pallen M.J."/>
        </authorList>
    </citation>
    <scope>NUCLEOTIDE SEQUENCE</scope>
    <source>
        <strain evidence="13">5134</strain>
    </source>
</reference>
<comment type="caution">
    <text evidence="13">The sequence shown here is derived from an EMBL/GenBank/DDBJ whole genome shotgun (WGS) entry which is preliminary data.</text>
</comment>
<evidence type="ECO:0000259" key="11">
    <source>
        <dbReference type="Pfam" id="PF00593"/>
    </source>
</evidence>
<reference evidence="13" key="2">
    <citation type="submission" date="2021-04" db="EMBL/GenBank/DDBJ databases">
        <authorList>
            <person name="Gilroy R."/>
        </authorList>
    </citation>
    <scope>NUCLEOTIDE SEQUENCE</scope>
    <source>
        <strain evidence="13">5134</strain>
    </source>
</reference>
<evidence type="ECO:0000256" key="4">
    <source>
        <dbReference type="ARBA" id="ARBA00022692"/>
    </source>
</evidence>
<keyword evidence="5 9" id="KW-0798">TonB box</keyword>
<dbReference type="InterPro" id="IPR023997">
    <property type="entry name" value="TonB-dep_OMP_SusC/RagA_CS"/>
</dbReference>
<dbReference type="Gene3D" id="2.170.130.10">
    <property type="entry name" value="TonB-dependent receptor, plug domain"/>
    <property type="match status" value="1"/>
</dbReference>
<comment type="similarity">
    <text evidence="8 9">Belongs to the TonB-dependent receptor family.</text>
</comment>
<dbReference type="GO" id="GO:0009279">
    <property type="term" value="C:cell outer membrane"/>
    <property type="evidence" value="ECO:0007669"/>
    <property type="project" value="UniProtKB-SubCell"/>
</dbReference>
<feature type="domain" description="TonB-dependent receptor-like beta-barrel" evidence="11">
    <location>
        <begin position="425"/>
        <end position="804"/>
    </location>
</feature>
<proteinExistence type="inferred from homology"/>
<dbReference type="Pfam" id="PF07715">
    <property type="entry name" value="Plug"/>
    <property type="match status" value="1"/>
</dbReference>
<dbReference type="InterPro" id="IPR036942">
    <property type="entry name" value="Beta-barrel_TonB_sf"/>
</dbReference>
<sequence>MAFSVSLVYGQEKEKESAQQTDSTTKRGGEQVVSGYVCDKHGVPIIGASIACQRTGAGVVTDVNGNFTLKIKTGREQETLVISYLGMKRQSQVINFSQTKQPLKFVMEEDTTSIDQVVVTGIYNRTKESFTGSYATYDVKELKNAGNINIIQSLKTIDPSFALLENNMFGSDPNQLADVEIRGKTSIVGFKEVFGEDPNQPLFILDGFETTLQTIMDLSLDRVASVTVLKDAASTAIYGAKAANGVVVVETKSPEPGRLRVSYSGNFDISFADLSDYNLMNAREKLEFERLAGRFESNLVASEGMLQQRYNDLLAEVERGVDTYWMSEPLRLGLNQRHNLYVEGGDERMRYGVGLNLNNQQGVMKNSDRRVFSGNIDLLYRVGKLSFSNKLTIDATDLSNPVVPFSEYAEANPYYRKYNETGGIDQWLEARTYSNPANVGYTEIWVGNPLWNDSQNSYDKGNGLSVQNNFQLEYRPLDYLYVRGRFSVQKNIDETEAFTSPTDTQFDGEDILMKGWYRNESDKGINYNGDLTVTFGKLFGEKHQVNAVLGSSISESTSVTKGFEAIGFPEGNFTTPAFSNQYSEGGKPSYSDYKKRSASFYFNGNYSFDNRYLLDVNLRSDGSSVFGTNKRFTNTWAVGVAWNLHNEQFLKNLTDAFTMFKLRVSIGNPGNQNFGSFSSITTYRFNNWMMNNFGTGLLINNFGDPDLDWQKTINLNYGIDLSVKNRLHLTFDYYNKTTDPLLASVGIPLSVGTSSRLMNIGQQINKGFDGSIRYAILYNPEQRINWTVGIDFRHNTAYYDGIGDKLAQYNSENQTKSLMRYYDGGSPTALYAVRSEGIDPATGREIFLTASGKRTFTHSYNDEVLIGDTNPDMEGTINSSLYWKGFSCSFYLRYSWGADQFNSTLYNKVENISEEGLKVNQDKRALYDRWQKPGDIAQFKGISLTEYTPMSSRFVQKNNYIELESVRVSYEFQQKWMSKVGISGLILSAYMNDICRFSSIEDERGISYPFARSVSLSLTVNF</sequence>
<dbReference type="SUPFAM" id="SSF49464">
    <property type="entry name" value="Carboxypeptidase regulatory domain-like"/>
    <property type="match status" value="1"/>
</dbReference>
<dbReference type="NCBIfam" id="TIGR04056">
    <property type="entry name" value="OMP_RagA_SusC"/>
    <property type="match status" value="1"/>
</dbReference>
<evidence type="ECO:0000256" key="7">
    <source>
        <dbReference type="ARBA" id="ARBA00023237"/>
    </source>
</evidence>
<dbReference type="PROSITE" id="PS52016">
    <property type="entry name" value="TONB_DEPENDENT_REC_3"/>
    <property type="match status" value="1"/>
</dbReference>
<dbReference type="Gene3D" id="2.40.170.20">
    <property type="entry name" value="TonB-dependent receptor, beta-barrel domain"/>
    <property type="match status" value="1"/>
</dbReference>
<name>A0A9D1YZA9_9BACT</name>
<dbReference type="AlphaFoldDB" id="A0A9D1YZA9"/>
<evidence type="ECO:0000259" key="12">
    <source>
        <dbReference type="Pfam" id="PF07715"/>
    </source>
</evidence>
<keyword evidence="6 8" id="KW-0472">Membrane</keyword>